<dbReference type="RefSeq" id="WP_121441137.1">
    <property type="nucleotide sequence ID" value="NZ_RCDA01000001.1"/>
</dbReference>
<dbReference type="Proteomes" id="UP000275461">
    <property type="component" value="Unassembled WGS sequence"/>
</dbReference>
<evidence type="ECO:0000313" key="3">
    <source>
        <dbReference type="EMBL" id="RLK50669.1"/>
    </source>
</evidence>
<name>A0A498C6H8_9GAMM</name>
<dbReference type="OrthoDB" id="6113047at2"/>
<keyword evidence="3" id="KW-0969">Cilium</keyword>
<feature type="compositionally biased region" description="Basic and acidic residues" evidence="1">
    <location>
        <begin position="389"/>
        <end position="400"/>
    </location>
</feature>
<keyword evidence="3" id="KW-0966">Cell projection</keyword>
<feature type="compositionally biased region" description="Low complexity" evidence="1">
    <location>
        <begin position="209"/>
        <end position="221"/>
    </location>
</feature>
<protein>
    <submittedName>
        <fullName evidence="3">Flagellar hook-length control protein FliK</fullName>
    </submittedName>
</protein>
<accession>A0A498C6H8</accession>
<feature type="region of interest" description="Disordered" evidence="1">
    <location>
        <begin position="209"/>
        <end position="237"/>
    </location>
</feature>
<dbReference type="EMBL" id="RCDA01000001">
    <property type="protein sequence ID" value="RLK50669.1"/>
    <property type="molecule type" value="Genomic_DNA"/>
</dbReference>
<evidence type="ECO:0000259" key="2">
    <source>
        <dbReference type="Pfam" id="PF02120"/>
    </source>
</evidence>
<proteinExistence type="predicted"/>
<evidence type="ECO:0000256" key="1">
    <source>
        <dbReference type="SAM" id="MobiDB-lite"/>
    </source>
</evidence>
<keyword evidence="3" id="KW-0282">Flagellum</keyword>
<reference evidence="3 4" key="1">
    <citation type="submission" date="2018-10" db="EMBL/GenBank/DDBJ databases">
        <title>Genomic Encyclopedia of Type Strains, Phase IV (KMG-IV): sequencing the most valuable type-strain genomes for metagenomic binning, comparative biology and taxonomic classification.</title>
        <authorList>
            <person name="Goeker M."/>
        </authorList>
    </citation>
    <scope>NUCLEOTIDE SEQUENCE [LARGE SCALE GENOMIC DNA]</scope>
    <source>
        <strain evidence="3 4">DSM 12769</strain>
    </source>
</reference>
<organism evidence="3 4">
    <name type="scientific">Alkalispirillum mobile</name>
    <dbReference type="NCBI Taxonomy" id="85925"/>
    <lineage>
        <taxon>Bacteria</taxon>
        <taxon>Pseudomonadati</taxon>
        <taxon>Pseudomonadota</taxon>
        <taxon>Gammaproteobacteria</taxon>
        <taxon>Chromatiales</taxon>
        <taxon>Ectothiorhodospiraceae</taxon>
        <taxon>Alkalispirillum</taxon>
    </lineage>
</organism>
<sequence length="400" mass="42875">MKITHTTPTLEIRGANIARPALALRLDQVLQATVRTGPDGRMALEMANHLLGARSEIPLREGDRLTLQVAELQPRVNLKVLEHRGREPAINNALRTLLPQQGTLTPLLEQLGNLARTGVESSQRAALPAPVREAVLAVLASTPSAEQASRPEGLREALQRSGLLLESRLAALLQGPAPQQAGSAGAQLLNQDLKAALLRLAARIRQHAAGGAQAQSGQPQGTGAGQESAAGRAAPLPTGMPADGLLALLLRQTESALARLQLLQVQTAALEQRLDFTIDLPLKHGEDLDLVRMRVREDEAGGSGDEEDAGRSLELRLGFDFRATGPLDAIIRLRGETVSVAWWAERPPTVAVLDELLPHLESRLRAQGFELGYVVCQQGQPPQAPDAYSGERRPLLDLKA</sequence>
<dbReference type="AlphaFoldDB" id="A0A498C6H8"/>
<comment type="caution">
    <text evidence="3">The sequence shown here is derived from an EMBL/GenBank/DDBJ whole genome shotgun (WGS) entry which is preliminary data.</text>
</comment>
<feature type="region of interest" description="Disordered" evidence="1">
    <location>
        <begin position="380"/>
        <end position="400"/>
    </location>
</feature>
<gene>
    <name evidence="3" type="ORF">DFR31_0575</name>
</gene>
<keyword evidence="4" id="KW-1185">Reference proteome</keyword>
<feature type="domain" description="Flagellar hook-length control protein-like C-terminal" evidence="2">
    <location>
        <begin position="307"/>
        <end position="384"/>
    </location>
</feature>
<evidence type="ECO:0000313" key="4">
    <source>
        <dbReference type="Proteomes" id="UP000275461"/>
    </source>
</evidence>
<dbReference type="Pfam" id="PF02120">
    <property type="entry name" value="Flg_hook"/>
    <property type="match status" value="1"/>
</dbReference>
<dbReference type="InterPro" id="IPR021136">
    <property type="entry name" value="Flagellar_hook_control-like_C"/>
</dbReference>